<reference evidence="9" key="1">
    <citation type="submission" date="2024-05" db="EMBL/GenBank/DDBJ databases">
        <title>Isolation and characterization of Sporomusa carbonis sp. nov., a carboxydotrophic hydrogenogen in the genus of Sporomusa isolated from a charcoal burning pile.</title>
        <authorList>
            <person name="Boeer T."/>
            <person name="Rosenbaum F."/>
            <person name="Eysell L."/>
            <person name="Mueller V."/>
            <person name="Daniel R."/>
            <person name="Poehlein A."/>
        </authorList>
    </citation>
    <scope>NUCLEOTIDE SEQUENCE [LARGE SCALE GENOMIC DNA]</scope>
    <source>
        <strain evidence="9">DSM 3132</strain>
    </source>
</reference>
<comment type="catalytic activity">
    <reaction evidence="1 7">
        <text>3'-dephospho-CoA + ATP = 2'-(5''-triphospho-alpha-D-ribosyl)-3'-dephospho-CoA + adenine</text>
        <dbReference type="Rhea" id="RHEA:15117"/>
        <dbReference type="ChEBI" id="CHEBI:16708"/>
        <dbReference type="ChEBI" id="CHEBI:30616"/>
        <dbReference type="ChEBI" id="CHEBI:57328"/>
        <dbReference type="ChEBI" id="CHEBI:61378"/>
        <dbReference type="EC" id="2.4.2.52"/>
    </reaction>
</comment>
<dbReference type="EMBL" id="CP155571">
    <property type="protein sequence ID" value="XFO71798.1"/>
    <property type="molecule type" value="Genomic_DNA"/>
</dbReference>
<feature type="coiled-coil region" evidence="8">
    <location>
        <begin position="2"/>
        <end position="29"/>
    </location>
</feature>
<gene>
    <name evidence="7 9" type="primary">citG</name>
    <name evidence="9" type="ORF">SPACI_018350</name>
</gene>
<evidence type="ECO:0000256" key="8">
    <source>
        <dbReference type="SAM" id="Coils"/>
    </source>
</evidence>
<dbReference type="InterPro" id="IPR017551">
    <property type="entry name" value="TriPribosyl-deP-CoA_syn_CitG"/>
</dbReference>
<accession>A0ABZ3J0D7</accession>
<keyword evidence="9" id="KW-0328">Glycosyltransferase</keyword>
<dbReference type="InterPro" id="IPR002736">
    <property type="entry name" value="CitG"/>
</dbReference>
<keyword evidence="3" id="KW-0548">Nucleotidyltransferase</keyword>
<keyword evidence="8" id="KW-0175">Coiled coil</keyword>
<dbReference type="Gene3D" id="1.10.4200.10">
    <property type="entry name" value="Triphosphoribosyl-dephospho-CoA protein"/>
    <property type="match status" value="1"/>
</dbReference>
<dbReference type="InterPro" id="IPR005551">
    <property type="entry name" value="CitX"/>
</dbReference>
<dbReference type="Pfam" id="PF03802">
    <property type="entry name" value="CitX"/>
    <property type="match status" value="1"/>
</dbReference>
<comment type="catalytic activity">
    <reaction evidence="6">
        <text>apo-[citrate lyase ACP] + 2'-(5''-triphospho-alpha-D-ribosyl)-3'-dephospho-CoA = holo-[citrate lyase ACP] + diphosphate</text>
        <dbReference type="Rhea" id="RHEA:16333"/>
        <dbReference type="Rhea" id="RHEA-COMP:10157"/>
        <dbReference type="Rhea" id="RHEA-COMP:10158"/>
        <dbReference type="ChEBI" id="CHEBI:29999"/>
        <dbReference type="ChEBI" id="CHEBI:33019"/>
        <dbReference type="ChEBI" id="CHEBI:61378"/>
        <dbReference type="ChEBI" id="CHEBI:82683"/>
        <dbReference type="EC" id="2.7.7.61"/>
    </reaction>
</comment>
<comment type="similarity">
    <text evidence="7">Belongs to the CitG/MdcB family.</text>
</comment>
<evidence type="ECO:0000313" key="10">
    <source>
        <dbReference type="Proteomes" id="UP000216052"/>
    </source>
</evidence>
<dbReference type="RefSeq" id="WP_093794470.1">
    <property type="nucleotide sequence ID" value="NZ_CP155571.1"/>
</dbReference>
<dbReference type="Pfam" id="PF01874">
    <property type="entry name" value="CitG"/>
    <property type="match status" value="1"/>
</dbReference>
<evidence type="ECO:0000256" key="1">
    <source>
        <dbReference type="ARBA" id="ARBA00001210"/>
    </source>
</evidence>
<evidence type="ECO:0000256" key="4">
    <source>
        <dbReference type="ARBA" id="ARBA00022741"/>
    </source>
</evidence>
<keyword evidence="5 7" id="KW-0067">ATP-binding</keyword>
<proteinExistence type="inferred from homology"/>
<dbReference type="PANTHER" id="PTHR30201:SF2">
    <property type="entry name" value="2-(5''-TRIPHOSPHORIBOSYL)-3'-DEPHOSPHOCOENZYME-A SYNTHASE"/>
    <property type="match status" value="1"/>
</dbReference>
<evidence type="ECO:0000256" key="7">
    <source>
        <dbReference type="HAMAP-Rule" id="MF_00397"/>
    </source>
</evidence>
<dbReference type="GO" id="GO:0046917">
    <property type="term" value="F:triphosphoribosyl-dephospho-CoA synthase activity"/>
    <property type="evidence" value="ECO:0007669"/>
    <property type="project" value="UniProtKB-EC"/>
</dbReference>
<evidence type="ECO:0000313" key="9">
    <source>
        <dbReference type="EMBL" id="XFO71798.1"/>
    </source>
</evidence>
<evidence type="ECO:0000256" key="3">
    <source>
        <dbReference type="ARBA" id="ARBA00022695"/>
    </source>
</evidence>
<dbReference type="EC" id="2.4.2.52" evidence="7"/>
<dbReference type="Proteomes" id="UP000216052">
    <property type="component" value="Chromosome"/>
</dbReference>
<evidence type="ECO:0000256" key="2">
    <source>
        <dbReference type="ARBA" id="ARBA00022679"/>
    </source>
</evidence>
<dbReference type="HAMAP" id="MF_00397">
    <property type="entry name" value="CitG"/>
    <property type="match status" value="1"/>
</dbReference>
<name>A0ABZ3J0D7_SPOA4</name>
<evidence type="ECO:0000256" key="6">
    <source>
        <dbReference type="ARBA" id="ARBA00048574"/>
    </source>
</evidence>
<organism evidence="9 10">
    <name type="scientific">Sporomusa acidovorans (strain ATCC 49682 / DSM 3132 / Mol)</name>
    <dbReference type="NCBI Taxonomy" id="1123286"/>
    <lineage>
        <taxon>Bacteria</taxon>
        <taxon>Bacillati</taxon>
        <taxon>Bacillota</taxon>
        <taxon>Negativicutes</taxon>
        <taxon>Selenomonadales</taxon>
        <taxon>Sporomusaceae</taxon>
        <taxon>Sporomusa</taxon>
    </lineage>
</organism>
<dbReference type="PANTHER" id="PTHR30201">
    <property type="entry name" value="TRIPHOSPHORIBOSYL-DEPHOSPHO-COA SYNTHASE"/>
    <property type="match status" value="1"/>
</dbReference>
<keyword evidence="4 7" id="KW-0547">Nucleotide-binding</keyword>
<protein>
    <recommendedName>
        <fullName evidence="7">Probable 2-(5''-triphosphoribosyl)-3'-dephosphocoenzyme-A synthase</fullName>
        <shortName evidence="7">2-(5''-triphosphoribosyl)-3'-dephospho-CoA synthase</shortName>
        <ecNumber evidence="7">2.4.2.52</ecNumber>
    </recommendedName>
</protein>
<keyword evidence="10" id="KW-1185">Reference proteome</keyword>
<dbReference type="NCBIfam" id="TIGR03124">
    <property type="entry name" value="citrate_citX"/>
    <property type="match status" value="1"/>
</dbReference>
<keyword evidence="2 7" id="KW-0808">Transferase</keyword>
<dbReference type="GO" id="GO:0016757">
    <property type="term" value="F:glycosyltransferase activity"/>
    <property type="evidence" value="ECO:0007669"/>
    <property type="project" value="UniProtKB-KW"/>
</dbReference>
<evidence type="ECO:0000256" key="5">
    <source>
        <dbReference type="ARBA" id="ARBA00022840"/>
    </source>
</evidence>
<sequence>MRQITLEAVLEAKERLASLQAEMRSLHRLPIISITTNIPGPVKDSPGIQDLLRAAVDRVRVSSRQFGFIITEERFIYPATGPAAVLAVDGEPDKLKQACVAIEQAGDYARLFDIDVFDADGGQISRTRLGYTERTCFLCDQPAVLCRRLGCHSRKEIDRNVAERLAAFAAAGTNPWEDVVGDIGAWAVEAMLMEAACTPAPGLVDRDNAGAHQDMNFFTFLMSSSALAGSMFRCAVAGYRHQGRLEGLLPVLRLIGKEGERQMLRATCGVNTQKGLLFLLGIVAAAAAYTLKKAPGCDNIAGQILDTAAAITSGIVERELVPLAGQAKVKLTAGERLYMQYGVTGIRGEMEAGMPSIREHGLPILKVALAQGVSLNDALVHTLMSLMTVVQDTTILNRHGMKTLLAVQNEAKQIMAQGGMFSELGRAQIKSLDHSFIARNISPGGVADLLAATYFLFLAENNSQNNRWGKEPKNDD</sequence>